<gene>
    <name evidence="1" type="ORF">OMP40_18860</name>
</gene>
<protein>
    <submittedName>
        <fullName evidence="1">Uncharacterized protein</fullName>
    </submittedName>
</protein>
<keyword evidence="2" id="KW-1185">Reference proteome</keyword>
<dbReference type="RefSeq" id="WP_277533680.1">
    <property type="nucleotide sequence ID" value="NZ_JAPDIA010000007.1"/>
</dbReference>
<dbReference type="AlphaFoldDB" id="A0A9X4QTZ0"/>
<name>A0A9X4QTZ0_9BACL</name>
<evidence type="ECO:0000313" key="1">
    <source>
        <dbReference type="EMBL" id="MDG0811195.1"/>
    </source>
</evidence>
<sequence>MYRDRQYWIVYGTTDADAARASLVGVNEQPLSEQQGTNNYVADLYQPARVEESSRVIYSLQDAGSDIAGTDWSGAQRTDGQILPFVLNGWVSEPHENLSVQFATDTMARVFFRSVRRRDGSRAGAVGR</sequence>
<organism evidence="1 2">
    <name type="scientific">Cohnella rhizosphaerae</name>
    <dbReference type="NCBI Taxonomy" id="1457232"/>
    <lineage>
        <taxon>Bacteria</taxon>
        <taxon>Bacillati</taxon>
        <taxon>Bacillota</taxon>
        <taxon>Bacilli</taxon>
        <taxon>Bacillales</taxon>
        <taxon>Paenibacillaceae</taxon>
        <taxon>Cohnella</taxon>
    </lineage>
</organism>
<dbReference type="Proteomes" id="UP001153404">
    <property type="component" value="Unassembled WGS sequence"/>
</dbReference>
<accession>A0A9X4QTZ0</accession>
<reference evidence="1" key="1">
    <citation type="submission" date="2022-10" db="EMBL/GenBank/DDBJ databases">
        <title>Comparative genomic analysis of Cohnella hashimotonis sp. nov., isolated from the International Space Station.</title>
        <authorList>
            <person name="Simpson A."/>
            <person name="Venkateswaran K."/>
        </authorList>
    </citation>
    <scope>NUCLEOTIDE SEQUENCE</scope>
    <source>
        <strain evidence="1">DSM 28161</strain>
    </source>
</reference>
<comment type="caution">
    <text evidence="1">The sequence shown here is derived from an EMBL/GenBank/DDBJ whole genome shotgun (WGS) entry which is preliminary data.</text>
</comment>
<evidence type="ECO:0000313" key="2">
    <source>
        <dbReference type="Proteomes" id="UP001153404"/>
    </source>
</evidence>
<dbReference type="EMBL" id="JAPDIA010000007">
    <property type="protein sequence ID" value="MDG0811195.1"/>
    <property type="molecule type" value="Genomic_DNA"/>
</dbReference>
<proteinExistence type="predicted"/>